<dbReference type="Proteomes" id="UP000283805">
    <property type="component" value="Unassembled WGS sequence"/>
</dbReference>
<dbReference type="InterPro" id="IPR029063">
    <property type="entry name" value="SAM-dependent_MTases_sf"/>
</dbReference>
<protein>
    <submittedName>
        <fullName evidence="2">Methyltransferase family protein</fullName>
    </submittedName>
</protein>
<dbReference type="SUPFAM" id="SSF53335">
    <property type="entry name" value="S-adenosyl-L-methionine-dependent methyltransferases"/>
    <property type="match status" value="1"/>
</dbReference>
<dbReference type="GO" id="GO:0008757">
    <property type="term" value="F:S-adenosylmethionine-dependent methyltransferase activity"/>
    <property type="evidence" value="ECO:0007669"/>
    <property type="project" value="InterPro"/>
</dbReference>
<reference evidence="2 3" key="1">
    <citation type="submission" date="2018-09" db="EMBL/GenBank/DDBJ databases">
        <title>Genomic Encyclopedia of Archaeal and Bacterial Type Strains, Phase II (KMG-II): from individual species to whole genera.</title>
        <authorList>
            <person name="Goeker M."/>
        </authorList>
    </citation>
    <scope>NUCLEOTIDE SEQUENCE [LARGE SCALE GENOMIC DNA]</scope>
    <source>
        <strain evidence="2 3">DSM 13151</strain>
    </source>
</reference>
<dbReference type="Pfam" id="PF08241">
    <property type="entry name" value="Methyltransf_11"/>
    <property type="match status" value="1"/>
</dbReference>
<keyword evidence="2" id="KW-0489">Methyltransferase</keyword>
<dbReference type="AlphaFoldDB" id="A0A419VZF5"/>
<evidence type="ECO:0000313" key="3">
    <source>
        <dbReference type="Proteomes" id="UP000283805"/>
    </source>
</evidence>
<comment type="caution">
    <text evidence="2">The sequence shown here is derived from an EMBL/GenBank/DDBJ whole genome shotgun (WGS) entry which is preliminary data.</text>
</comment>
<dbReference type="InterPro" id="IPR013216">
    <property type="entry name" value="Methyltransf_11"/>
</dbReference>
<dbReference type="OrthoDB" id="1018at2157"/>
<dbReference type="GO" id="GO:0032259">
    <property type="term" value="P:methylation"/>
    <property type="evidence" value="ECO:0007669"/>
    <property type="project" value="UniProtKB-KW"/>
</dbReference>
<dbReference type="CDD" id="cd02440">
    <property type="entry name" value="AdoMet_MTases"/>
    <property type="match status" value="1"/>
</dbReference>
<sequence>MDTERFQNTGQPDWDWWGRLWPTPGATLSRLGVTPDQTVAEVACGNGYFALPAAQITNPNPVYALDLEESLLEECTHLAERQEIENVVPIHGDARRMSQLLPERVDVVLVANTFHGVDDRRAFVEEAAESLRPGGRFVVVNWYDRPRETTTVAGEPRGPPTDLRLSPDDAAAAVLECETFTLEKQIELPPYHYGMLFERTAGESTTGGR</sequence>
<keyword evidence="3" id="KW-1185">Reference proteome</keyword>
<gene>
    <name evidence="2" type="ORF">ATJ93_4275</name>
</gene>
<dbReference type="Gene3D" id="3.40.50.150">
    <property type="entry name" value="Vaccinia Virus protein VP39"/>
    <property type="match status" value="1"/>
</dbReference>
<accession>A0A419VZF5</accession>
<name>A0A419VZF5_9EURY</name>
<dbReference type="RefSeq" id="WP_120246594.1">
    <property type="nucleotide sequence ID" value="NZ_RAPO01000005.1"/>
</dbReference>
<dbReference type="EMBL" id="RAPO01000005">
    <property type="protein sequence ID" value="RKD88617.1"/>
    <property type="molecule type" value="Genomic_DNA"/>
</dbReference>
<evidence type="ECO:0000313" key="2">
    <source>
        <dbReference type="EMBL" id="RKD88617.1"/>
    </source>
</evidence>
<feature type="domain" description="Methyltransferase type 11" evidence="1">
    <location>
        <begin position="41"/>
        <end position="139"/>
    </location>
</feature>
<proteinExistence type="predicted"/>
<keyword evidence="2" id="KW-0808">Transferase</keyword>
<dbReference type="PANTHER" id="PTHR43591">
    <property type="entry name" value="METHYLTRANSFERASE"/>
    <property type="match status" value="1"/>
</dbReference>
<evidence type="ECO:0000259" key="1">
    <source>
        <dbReference type="Pfam" id="PF08241"/>
    </source>
</evidence>
<organism evidence="2 3">
    <name type="scientific">Halopiger aswanensis</name>
    <dbReference type="NCBI Taxonomy" id="148449"/>
    <lineage>
        <taxon>Archaea</taxon>
        <taxon>Methanobacteriati</taxon>
        <taxon>Methanobacteriota</taxon>
        <taxon>Stenosarchaea group</taxon>
        <taxon>Halobacteria</taxon>
        <taxon>Halobacteriales</taxon>
        <taxon>Natrialbaceae</taxon>
        <taxon>Halopiger</taxon>
    </lineage>
</organism>
<dbReference type="PANTHER" id="PTHR43591:SF24">
    <property type="entry name" value="2-METHOXY-6-POLYPRENYL-1,4-BENZOQUINOL METHYLASE, MITOCHONDRIAL"/>
    <property type="match status" value="1"/>
</dbReference>